<dbReference type="GO" id="GO:0016712">
    <property type="term" value="F:oxidoreductase activity, acting on paired donors, with incorporation or reduction of molecular oxygen, reduced flavin or flavoprotein as one donor, and incorporation of one atom of oxygen"/>
    <property type="evidence" value="ECO:0007669"/>
    <property type="project" value="TreeGrafter"/>
</dbReference>
<keyword evidence="9" id="KW-0560">Oxidoreductase</keyword>
<dbReference type="GO" id="GO:0006082">
    <property type="term" value="P:organic acid metabolic process"/>
    <property type="evidence" value="ECO:0007669"/>
    <property type="project" value="TreeGrafter"/>
</dbReference>
<evidence type="ECO:0000256" key="4">
    <source>
        <dbReference type="ARBA" id="ARBA00010617"/>
    </source>
</evidence>
<dbReference type="GO" id="GO:0005506">
    <property type="term" value="F:iron ion binding"/>
    <property type="evidence" value="ECO:0007669"/>
    <property type="project" value="InterPro"/>
</dbReference>
<evidence type="ECO:0000256" key="10">
    <source>
        <dbReference type="ARBA" id="ARBA00023004"/>
    </source>
</evidence>
<evidence type="ECO:0000256" key="8">
    <source>
        <dbReference type="ARBA" id="ARBA00022848"/>
    </source>
</evidence>
<dbReference type="FunFam" id="1.10.630.10:FF:000238">
    <property type="entry name" value="Cytochrome P450 2A6"/>
    <property type="match status" value="1"/>
</dbReference>
<sequence>MPTVIVLIVLLLALTYLAIAVFSKKKKKKSDGKKLPPAPKWRLPVIGHAAYLDKDKPFEQIDKWSKELGDVMTVHFGMDPVIVVSRERLLNEAFLKKSSNFSGRPSLFVHESCWGKGLVIRDGKEALSLRSFIMSTIRQRIVSSADCIQSLVSTETSHLIERLTARIRDAEASTSSASESFATTSTMTSSFATTSIEDDLFYVVGNVMTQLAFGRRYDHGSVEFRNNASWLTTTTELMQRTAMITFLPWLRWIPYFKYFEIKRKAAEVHATMIDDIQIRRKSGDYLNHSQHDLMSVFMRRIDEEAERIKLEDDGSLFTDDMLARIMTELFFAGIQTECNTFGWAFLYLAIHQDVQEKARQHIWNEIGREGEIRFENRRNLPYIEALVAEVQRIANVAPFGLFHKNHEETTLDGYTIPAGSIVMMNLYSTLLDESVFEDPRSFLPERFLSPSGELDQRAMKRSVPYGVGSRVCMGEIIARTELFTVIGSLLQKFRFSLIEGEEYSTEQKMQLTIQSKKYRLRIDLA</sequence>
<dbReference type="InterPro" id="IPR001128">
    <property type="entry name" value="Cyt_P450"/>
</dbReference>
<dbReference type="PANTHER" id="PTHR24300:SF403">
    <property type="entry name" value="CYTOCHROME P450 306A1"/>
    <property type="match status" value="1"/>
</dbReference>
<dbReference type="EMBL" id="BTSX01000001">
    <property type="protein sequence ID" value="GMS78268.1"/>
    <property type="molecule type" value="Genomic_DNA"/>
</dbReference>
<evidence type="ECO:0000256" key="1">
    <source>
        <dbReference type="ARBA" id="ARBA00001971"/>
    </source>
</evidence>
<dbReference type="GO" id="GO:0005789">
    <property type="term" value="C:endoplasmic reticulum membrane"/>
    <property type="evidence" value="ECO:0007669"/>
    <property type="project" value="UniProtKB-SubCell"/>
</dbReference>
<keyword evidence="12" id="KW-0472">Membrane</keyword>
<evidence type="ECO:0000256" key="9">
    <source>
        <dbReference type="ARBA" id="ARBA00023002"/>
    </source>
</evidence>
<evidence type="ECO:0000313" key="16">
    <source>
        <dbReference type="Proteomes" id="UP001432027"/>
    </source>
</evidence>
<protein>
    <recommendedName>
        <fullName evidence="17">Cytochrome P450</fullName>
    </recommendedName>
</protein>
<dbReference type="InterPro" id="IPR036396">
    <property type="entry name" value="Cyt_P450_sf"/>
</dbReference>
<evidence type="ECO:0000256" key="2">
    <source>
        <dbReference type="ARBA" id="ARBA00004174"/>
    </source>
</evidence>
<keyword evidence="8" id="KW-0492">Microsome</keyword>
<organism evidence="15 16">
    <name type="scientific">Pristionchus entomophagus</name>
    <dbReference type="NCBI Taxonomy" id="358040"/>
    <lineage>
        <taxon>Eukaryota</taxon>
        <taxon>Metazoa</taxon>
        <taxon>Ecdysozoa</taxon>
        <taxon>Nematoda</taxon>
        <taxon>Chromadorea</taxon>
        <taxon>Rhabditida</taxon>
        <taxon>Rhabditina</taxon>
        <taxon>Diplogasteromorpha</taxon>
        <taxon>Diplogasteroidea</taxon>
        <taxon>Neodiplogasteridae</taxon>
        <taxon>Pristionchus</taxon>
    </lineage>
</organism>
<evidence type="ECO:0000256" key="11">
    <source>
        <dbReference type="ARBA" id="ARBA00023033"/>
    </source>
</evidence>
<feature type="binding site" description="axial binding residue" evidence="13">
    <location>
        <position position="472"/>
    </location>
    <ligand>
        <name>heme</name>
        <dbReference type="ChEBI" id="CHEBI:30413"/>
    </ligand>
    <ligandPart>
        <name>Fe</name>
        <dbReference type="ChEBI" id="CHEBI:18248"/>
    </ligandPart>
</feature>
<evidence type="ECO:0000256" key="7">
    <source>
        <dbReference type="ARBA" id="ARBA00022824"/>
    </source>
</evidence>
<dbReference type="Proteomes" id="UP001432027">
    <property type="component" value="Unassembled WGS sequence"/>
</dbReference>
<dbReference type="GO" id="GO:0006805">
    <property type="term" value="P:xenobiotic metabolic process"/>
    <property type="evidence" value="ECO:0007669"/>
    <property type="project" value="TreeGrafter"/>
</dbReference>
<dbReference type="PRINTS" id="PR00385">
    <property type="entry name" value="P450"/>
</dbReference>
<comment type="similarity">
    <text evidence="4">Belongs to the cytochrome P450 family.</text>
</comment>
<feature type="chain" id="PRO_5043966508" description="Cytochrome P450" evidence="14">
    <location>
        <begin position="21"/>
        <end position="525"/>
    </location>
</feature>
<evidence type="ECO:0000256" key="6">
    <source>
        <dbReference type="ARBA" id="ARBA00022723"/>
    </source>
</evidence>
<dbReference type="AlphaFoldDB" id="A0AAV5SC88"/>
<dbReference type="SUPFAM" id="SSF48264">
    <property type="entry name" value="Cytochrome P450"/>
    <property type="match status" value="1"/>
</dbReference>
<keyword evidence="14" id="KW-0732">Signal</keyword>
<accession>A0AAV5SC88</accession>
<keyword evidence="10 13" id="KW-0408">Iron</keyword>
<evidence type="ECO:0000256" key="12">
    <source>
        <dbReference type="ARBA" id="ARBA00023136"/>
    </source>
</evidence>
<reference evidence="15" key="1">
    <citation type="submission" date="2023-10" db="EMBL/GenBank/DDBJ databases">
        <title>Genome assembly of Pristionchus species.</title>
        <authorList>
            <person name="Yoshida K."/>
            <person name="Sommer R.J."/>
        </authorList>
    </citation>
    <scope>NUCLEOTIDE SEQUENCE</scope>
    <source>
        <strain evidence="15">RS0144</strain>
    </source>
</reference>
<evidence type="ECO:0000256" key="13">
    <source>
        <dbReference type="PIRSR" id="PIRSR602401-1"/>
    </source>
</evidence>
<keyword evidence="16" id="KW-1185">Reference proteome</keyword>
<gene>
    <name evidence="15" type="ORF">PENTCL1PPCAC_443</name>
</gene>
<feature type="signal peptide" evidence="14">
    <location>
        <begin position="1"/>
        <end position="20"/>
    </location>
</feature>
<keyword evidence="6 13" id="KW-0479">Metal-binding</keyword>
<comment type="subcellular location">
    <subcellularLocation>
        <location evidence="3">Endoplasmic reticulum membrane</location>
        <topology evidence="3">Peripheral membrane protein</topology>
    </subcellularLocation>
    <subcellularLocation>
        <location evidence="2">Microsome membrane</location>
        <topology evidence="2">Peripheral membrane protein</topology>
    </subcellularLocation>
</comment>
<keyword evidence="5 13" id="KW-0349">Heme</keyword>
<dbReference type="PRINTS" id="PR00463">
    <property type="entry name" value="EP450I"/>
</dbReference>
<keyword evidence="7" id="KW-0256">Endoplasmic reticulum</keyword>
<dbReference type="InterPro" id="IPR050182">
    <property type="entry name" value="Cytochrome_P450_fam2"/>
</dbReference>
<evidence type="ECO:0000313" key="15">
    <source>
        <dbReference type="EMBL" id="GMS78268.1"/>
    </source>
</evidence>
<comment type="caution">
    <text evidence="15">The sequence shown here is derived from an EMBL/GenBank/DDBJ whole genome shotgun (WGS) entry which is preliminary data.</text>
</comment>
<evidence type="ECO:0000256" key="14">
    <source>
        <dbReference type="SAM" id="SignalP"/>
    </source>
</evidence>
<evidence type="ECO:0000256" key="3">
    <source>
        <dbReference type="ARBA" id="ARBA00004406"/>
    </source>
</evidence>
<name>A0AAV5SC88_9BILA</name>
<dbReference type="InterPro" id="IPR002401">
    <property type="entry name" value="Cyt_P450_E_grp-I"/>
</dbReference>
<keyword evidence="11" id="KW-0503">Monooxygenase</keyword>
<dbReference type="PANTHER" id="PTHR24300">
    <property type="entry name" value="CYTOCHROME P450 508A4-RELATED"/>
    <property type="match status" value="1"/>
</dbReference>
<dbReference type="Gene3D" id="1.10.630.10">
    <property type="entry name" value="Cytochrome P450"/>
    <property type="match status" value="1"/>
</dbReference>
<comment type="cofactor">
    <cofactor evidence="1 13">
        <name>heme</name>
        <dbReference type="ChEBI" id="CHEBI:30413"/>
    </cofactor>
</comment>
<proteinExistence type="inferred from homology"/>
<dbReference type="Pfam" id="PF00067">
    <property type="entry name" value="p450"/>
    <property type="match status" value="1"/>
</dbReference>
<dbReference type="GO" id="GO:0008395">
    <property type="term" value="F:steroid hydroxylase activity"/>
    <property type="evidence" value="ECO:0007669"/>
    <property type="project" value="TreeGrafter"/>
</dbReference>
<dbReference type="GO" id="GO:0020037">
    <property type="term" value="F:heme binding"/>
    <property type="evidence" value="ECO:0007669"/>
    <property type="project" value="InterPro"/>
</dbReference>
<evidence type="ECO:0008006" key="17">
    <source>
        <dbReference type="Google" id="ProtNLM"/>
    </source>
</evidence>
<evidence type="ECO:0000256" key="5">
    <source>
        <dbReference type="ARBA" id="ARBA00022617"/>
    </source>
</evidence>